<dbReference type="GO" id="GO:0051536">
    <property type="term" value="F:iron-sulfur cluster binding"/>
    <property type="evidence" value="ECO:0007669"/>
    <property type="project" value="UniProtKB-KW"/>
</dbReference>
<reference evidence="12 13" key="1">
    <citation type="submission" date="2015-08" db="EMBL/GenBank/DDBJ databases">
        <title>Antibacterial properties of a collection of Vibrionaceae strains.</title>
        <authorList>
            <person name="Giubergia S."/>
        </authorList>
    </citation>
    <scope>NUCLEOTIDE SEQUENCE [LARGE SCALE GENOMIC DNA]</scope>
    <source>
        <strain evidence="12 13">S0821</strain>
    </source>
</reference>
<dbReference type="Pfam" id="PF07992">
    <property type="entry name" value="Pyr_redox_2"/>
    <property type="match status" value="1"/>
</dbReference>
<dbReference type="SUPFAM" id="SSF51905">
    <property type="entry name" value="FAD/NAD(P)-binding domain"/>
    <property type="match status" value="1"/>
</dbReference>
<keyword evidence="4" id="KW-0285">Flavoprotein</keyword>
<sequence length="641" mass="69456">MLKNIFKPLSINNLVLKNRLVVPPMVSNYANEDGTCSEQFMAYHEEKAKGGWGLIIIENYKINPESGGFVKLPGLWHDGQIKSHKELTDRVHRHGAKIAAQIYHAGRETSAEITGVQPVAPSAIPDPVVNAMPRELAIEDIELLVEQFGDTALRAQIAGFDAVEIHGAHGYLINQFMSPFSNKRTDKYGGTILNRARFALEVIANIRAKVGKDFPLIYRMSVNEFVEGGLTTEDSKVIAILLEEAGINVIHASNGVYASSDRIIPPTSVSHAWSASISEAIKKVVSIPVIAVGRINDPFIAESVLRANQADLISMGRASLADPHLPNKAQAGEFDKIIRCIGCLQGCIQRNAAQLPIKCLVNPFTGHESERQIHPTTHHKKVIIVGGGIAGMEAAITAAQRGHTVELYEKSDRLGGQWVLAAIPPTKEELGSFTAWQIQQLHTLGVTIHLNTELTLNSIQTSQADAVIVATGALPFIPNIPSSDRAHIFTANDILQGQAQAGHRVVVIGGGLVGSETAAHLANHGHDVSIVEMAAEIFVGTPSSTKKYLLEDLQRHQVTILTNTQVKEIRSHSVIIENQRGEQQELSDIDSVVMAIGSRPAPMDIESLKDHVAHVVKIGDAHQVRNAMDAIEEGYLAALAI</sequence>
<protein>
    <submittedName>
        <fullName evidence="12">NADH:flavin oxidoreductase</fullName>
    </submittedName>
</protein>
<keyword evidence="9" id="KW-0411">Iron-sulfur</keyword>
<dbReference type="Gene3D" id="3.40.50.720">
    <property type="entry name" value="NAD(P)-binding Rossmann-like Domain"/>
    <property type="match status" value="1"/>
</dbReference>
<evidence type="ECO:0000256" key="5">
    <source>
        <dbReference type="ARBA" id="ARBA00022643"/>
    </source>
</evidence>
<dbReference type="GO" id="GO:0016491">
    <property type="term" value="F:oxidoreductase activity"/>
    <property type="evidence" value="ECO:0007669"/>
    <property type="project" value="UniProtKB-KW"/>
</dbReference>
<dbReference type="PRINTS" id="PR00368">
    <property type="entry name" value="FADPNR"/>
</dbReference>
<dbReference type="RefSeq" id="WP_055466380.1">
    <property type="nucleotide sequence ID" value="NZ_LKHS01000010.1"/>
</dbReference>
<evidence type="ECO:0000313" key="13">
    <source>
        <dbReference type="Proteomes" id="UP000051221"/>
    </source>
</evidence>
<dbReference type="PANTHER" id="PTHR42917">
    <property type="entry name" value="2,4-DIENOYL-COA REDUCTASE"/>
    <property type="match status" value="1"/>
</dbReference>
<keyword evidence="8" id="KW-0408">Iron</keyword>
<dbReference type="CDD" id="cd02803">
    <property type="entry name" value="OYE_like_FMN_family"/>
    <property type="match status" value="1"/>
</dbReference>
<evidence type="ECO:0000259" key="11">
    <source>
        <dbReference type="Pfam" id="PF07992"/>
    </source>
</evidence>
<dbReference type="Proteomes" id="UP000051221">
    <property type="component" value="Unassembled WGS sequence"/>
</dbReference>
<name>A0A0Q2SDL6_VIBFU</name>
<dbReference type="PANTHER" id="PTHR42917:SF2">
    <property type="entry name" value="2,4-DIENOYL-COA REDUCTASE [(2E)-ENOYL-COA-PRODUCING]"/>
    <property type="match status" value="1"/>
</dbReference>
<evidence type="ECO:0000256" key="3">
    <source>
        <dbReference type="ARBA" id="ARBA00011048"/>
    </source>
</evidence>
<evidence type="ECO:0000256" key="1">
    <source>
        <dbReference type="ARBA" id="ARBA00001917"/>
    </source>
</evidence>
<evidence type="ECO:0000259" key="10">
    <source>
        <dbReference type="Pfam" id="PF00724"/>
    </source>
</evidence>
<evidence type="ECO:0000256" key="6">
    <source>
        <dbReference type="ARBA" id="ARBA00022723"/>
    </source>
</evidence>
<dbReference type="InterPro" id="IPR023753">
    <property type="entry name" value="FAD/NAD-binding_dom"/>
</dbReference>
<evidence type="ECO:0000256" key="4">
    <source>
        <dbReference type="ARBA" id="ARBA00022630"/>
    </source>
</evidence>
<dbReference type="GO" id="GO:0010181">
    <property type="term" value="F:FMN binding"/>
    <property type="evidence" value="ECO:0007669"/>
    <property type="project" value="InterPro"/>
</dbReference>
<feature type="domain" description="FAD/NAD(P)-binding" evidence="11">
    <location>
        <begin position="380"/>
        <end position="605"/>
    </location>
</feature>
<accession>A0A0Q2SDL6</accession>
<dbReference type="PRINTS" id="PR00469">
    <property type="entry name" value="PNDRDTASEII"/>
</dbReference>
<dbReference type="EMBL" id="LKHS01000010">
    <property type="protein sequence ID" value="KQH85555.1"/>
    <property type="molecule type" value="Genomic_DNA"/>
</dbReference>
<evidence type="ECO:0000256" key="8">
    <source>
        <dbReference type="ARBA" id="ARBA00023004"/>
    </source>
</evidence>
<evidence type="ECO:0000256" key="2">
    <source>
        <dbReference type="ARBA" id="ARBA00001966"/>
    </source>
</evidence>
<comment type="similarity">
    <text evidence="3">In the N-terminal section; belongs to the NADH:flavin oxidoreductase/NADH oxidase family.</text>
</comment>
<comment type="cofactor">
    <cofactor evidence="2">
        <name>[4Fe-4S] cluster</name>
        <dbReference type="ChEBI" id="CHEBI:49883"/>
    </cofactor>
</comment>
<keyword evidence="5" id="KW-0288">FMN</keyword>
<dbReference type="Pfam" id="PF00724">
    <property type="entry name" value="Oxidored_FMN"/>
    <property type="match status" value="1"/>
</dbReference>
<dbReference type="GO" id="GO:0046872">
    <property type="term" value="F:metal ion binding"/>
    <property type="evidence" value="ECO:0007669"/>
    <property type="project" value="UniProtKB-KW"/>
</dbReference>
<dbReference type="InParanoid" id="A0A0Q2SDL6"/>
<proteinExistence type="inferred from homology"/>
<evidence type="ECO:0000256" key="9">
    <source>
        <dbReference type="ARBA" id="ARBA00023014"/>
    </source>
</evidence>
<dbReference type="InterPro" id="IPR036188">
    <property type="entry name" value="FAD/NAD-bd_sf"/>
</dbReference>
<keyword evidence="7" id="KW-0560">Oxidoreductase</keyword>
<evidence type="ECO:0000313" key="12">
    <source>
        <dbReference type="EMBL" id="KQH85555.1"/>
    </source>
</evidence>
<dbReference type="Gene3D" id="3.20.20.70">
    <property type="entry name" value="Aldolase class I"/>
    <property type="match status" value="1"/>
</dbReference>
<gene>
    <name evidence="12" type="ORF">AMR76_13715</name>
</gene>
<comment type="cofactor">
    <cofactor evidence="1">
        <name>FMN</name>
        <dbReference type="ChEBI" id="CHEBI:58210"/>
    </cofactor>
</comment>
<organism evidence="12 13">
    <name type="scientific">Vibrio furnissii</name>
    <dbReference type="NCBI Taxonomy" id="29494"/>
    <lineage>
        <taxon>Bacteria</taxon>
        <taxon>Pseudomonadati</taxon>
        <taxon>Pseudomonadota</taxon>
        <taxon>Gammaproteobacteria</taxon>
        <taxon>Vibrionales</taxon>
        <taxon>Vibrionaceae</taxon>
        <taxon>Vibrio</taxon>
    </lineage>
</organism>
<dbReference type="AlphaFoldDB" id="A0A0Q2SDL6"/>
<dbReference type="InterPro" id="IPR051793">
    <property type="entry name" value="NADH:flavin_oxidoreductase"/>
</dbReference>
<feature type="domain" description="NADH:flavin oxidoreductase/NADH oxidase N-terminal" evidence="10">
    <location>
        <begin position="5"/>
        <end position="332"/>
    </location>
</feature>
<dbReference type="InterPro" id="IPR001155">
    <property type="entry name" value="OxRdtase_FMN_N"/>
</dbReference>
<keyword evidence="13" id="KW-1185">Reference proteome</keyword>
<comment type="caution">
    <text evidence="12">The sequence shown here is derived from an EMBL/GenBank/DDBJ whole genome shotgun (WGS) entry which is preliminary data.</text>
</comment>
<dbReference type="InterPro" id="IPR013785">
    <property type="entry name" value="Aldolase_TIM"/>
</dbReference>
<evidence type="ECO:0000256" key="7">
    <source>
        <dbReference type="ARBA" id="ARBA00023002"/>
    </source>
</evidence>
<dbReference type="SUPFAM" id="SSF51395">
    <property type="entry name" value="FMN-linked oxidoreductases"/>
    <property type="match status" value="1"/>
</dbReference>
<dbReference type="Gene3D" id="3.50.50.60">
    <property type="entry name" value="FAD/NAD(P)-binding domain"/>
    <property type="match status" value="1"/>
</dbReference>
<keyword evidence="6" id="KW-0479">Metal-binding</keyword>